<comment type="function">
    <text evidence="10">Catalyzes the transfer of pyrophosphate from adenosine triphosphate (ATP) to 6-hydroxymethyl-7,8-dihydropterin, an enzymatic step in folate biosynthesis pathway.</text>
</comment>
<dbReference type="AlphaFoldDB" id="A0A3S8ZTN8"/>
<dbReference type="PANTHER" id="PTHR43071">
    <property type="entry name" value="2-AMINO-4-HYDROXY-6-HYDROXYMETHYLDIHYDROPTERIDINE PYROPHOSPHOKINASE"/>
    <property type="match status" value="1"/>
</dbReference>
<proteinExistence type="inferred from homology"/>
<dbReference type="PANTHER" id="PTHR43071:SF1">
    <property type="entry name" value="2-AMINO-4-HYDROXY-6-HYDROXYMETHYLDIHYDROPTERIDINE PYROPHOSPHOKINASE"/>
    <property type="match status" value="1"/>
</dbReference>
<dbReference type="KEGG" id="iod:EJO50_10165"/>
<organism evidence="14 15">
    <name type="scientific">Iodobacter ciconiae</name>
    <dbReference type="NCBI Taxonomy" id="2496266"/>
    <lineage>
        <taxon>Bacteria</taxon>
        <taxon>Pseudomonadati</taxon>
        <taxon>Pseudomonadota</taxon>
        <taxon>Betaproteobacteria</taxon>
        <taxon>Neisseriales</taxon>
        <taxon>Chitinibacteraceae</taxon>
        <taxon>Iodobacter</taxon>
    </lineage>
</organism>
<evidence type="ECO:0000256" key="10">
    <source>
        <dbReference type="ARBA" id="ARBA00029409"/>
    </source>
</evidence>
<dbReference type="NCBIfam" id="TIGR01498">
    <property type="entry name" value="folK"/>
    <property type="match status" value="1"/>
</dbReference>
<evidence type="ECO:0000256" key="12">
    <source>
        <dbReference type="ARBA" id="ARBA00033413"/>
    </source>
</evidence>
<evidence type="ECO:0000259" key="13">
    <source>
        <dbReference type="Pfam" id="PF01288"/>
    </source>
</evidence>
<dbReference type="GO" id="GO:0016301">
    <property type="term" value="F:kinase activity"/>
    <property type="evidence" value="ECO:0007669"/>
    <property type="project" value="UniProtKB-KW"/>
</dbReference>
<dbReference type="GO" id="GO:0003848">
    <property type="term" value="F:2-amino-4-hydroxy-6-hydroxymethyldihydropteridine diphosphokinase activity"/>
    <property type="evidence" value="ECO:0007669"/>
    <property type="project" value="UniProtKB-EC"/>
</dbReference>
<keyword evidence="15" id="KW-1185">Reference proteome</keyword>
<dbReference type="RefSeq" id="WP_125973855.1">
    <property type="nucleotide sequence ID" value="NZ_CP034433.1"/>
</dbReference>
<evidence type="ECO:0000256" key="4">
    <source>
        <dbReference type="ARBA" id="ARBA00016218"/>
    </source>
</evidence>
<name>A0A3S8ZTN8_9NEIS</name>
<comment type="pathway">
    <text evidence="1">Cofactor biosynthesis; tetrahydrofolate biosynthesis; 2-amino-4-hydroxy-6-hydroxymethyl-7,8-dihydropteridine diphosphate from 7,8-dihydroneopterin triphosphate: step 4/4.</text>
</comment>
<dbReference type="Proteomes" id="UP000282438">
    <property type="component" value="Chromosome"/>
</dbReference>
<dbReference type="InterPro" id="IPR035907">
    <property type="entry name" value="Hppk_sf"/>
</dbReference>
<dbReference type="OrthoDB" id="9808041at2"/>
<dbReference type="UniPathway" id="UPA00077">
    <property type="reaction ID" value="UER00155"/>
</dbReference>
<dbReference type="GO" id="GO:0046654">
    <property type="term" value="P:tetrahydrofolate biosynthetic process"/>
    <property type="evidence" value="ECO:0007669"/>
    <property type="project" value="UniProtKB-UniPathway"/>
</dbReference>
<keyword evidence="9" id="KW-0289">Folate biosynthesis</keyword>
<dbReference type="Pfam" id="PF01288">
    <property type="entry name" value="HPPK"/>
    <property type="match status" value="1"/>
</dbReference>
<gene>
    <name evidence="14" type="primary">folK</name>
    <name evidence="14" type="ORF">EJO50_10165</name>
</gene>
<evidence type="ECO:0000256" key="9">
    <source>
        <dbReference type="ARBA" id="ARBA00022909"/>
    </source>
</evidence>
<dbReference type="InterPro" id="IPR000550">
    <property type="entry name" value="Hppk"/>
</dbReference>
<evidence type="ECO:0000256" key="7">
    <source>
        <dbReference type="ARBA" id="ARBA00022777"/>
    </source>
</evidence>
<keyword evidence="6" id="KW-0547">Nucleotide-binding</keyword>
<dbReference type="GO" id="GO:0005524">
    <property type="term" value="F:ATP binding"/>
    <property type="evidence" value="ECO:0007669"/>
    <property type="project" value="UniProtKB-KW"/>
</dbReference>
<evidence type="ECO:0000256" key="8">
    <source>
        <dbReference type="ARBA" id="ARBA00022840"/>
    </source>
</evidence>
<accession>A0A3S8ZTN8</accession>
<evidence type="ECO:0000313" key="14">
    <source>
        <dbReference type="EMBL" id="AZN36814.1"/>
    </source>
</evidence>
<dbReference type="CDD" id="cd00483">
    <property type="entry name" value="HPPK"/>
    <property type="match status" value="1"/>
</dbReference>
<protein>
    <recommendedName>
        <fullName evidence="4">2-amino-4-hydroxy-6-hydroxymethyldihydropteridine pyrophosphokinase</fullName>
        <ecNumber evidence="3">2.7.6.3</ecNumber>
    </recommendedName>
    <alternativeName>
        <fullName evidence="11">6-hydroxymethyl-7,8-dihydropterin pyrophosphokinase</fullName>
    </alternativeName>
    <alternativeName>
        <fullName evidence="12">7,8-dihydro-6-hydroxymethylpterin-pyrophosphokinase</fullName>
    </alternativeName>
</protein>
<comment type="similarity">
    <text evidence="2">Belongs to the HPPK family.</text>
</comment>
<dbReference type="EMBL" id="CP034433">
    <property type="protein sequence ID" value="AZN36814.1"/>
    <property type="molecule type" value="Genomic_DNA"/>
</dbReference>
<evidence type="ECO:0000256" key="5">
    <source>
        <dbReference type="ARBA" id="ARBA00022679"/>
    </source>
</evidence>
<dbReference type="SUPFAM" id="SSF55083">
    <property type="entry name" value="6-hydroxymethyl-7,8-dihydropterin pyrophosphokinase, HPPK"/>
    <property type="match status" value="1"/>
</dbReference>
<sequence>MSTVAFIALGANLGQPALQLQHALDLLAKLPQSQLLQQSSFYSSSAVGYTDQPDFINAVAKLKTCLSAAALLQAMLAIEAECGRQRTFQDAPRTLDLDLLLYGDAQIRQDHLIVPHPRMHQRAFVLHPLTEISPDIFIPGLGPASAFLPLVADQQLSVLTAGKPLG</sequence>
<evidence type="ECO:0000256" key="11">
    <source>
        <dbReference type="ARBA" id="ARBA00029766"/>
    </source>
</evidence>
<keyword evidence="7 14" id="KW-0418">Kinase</keyword>
<dbReference type="EC" id="2.7.6.3" evidence="3"/>
<evidence type="ECO:0000256" key="1">
    <source>
        <dbReference type="ARBA" id="ARBA00005051"/>
    </source>
</evidence>
<evidence type="ECO:0000313" key="15">
    <source>
        <dbReference type="Proteomes" id="UP000282438"/>
    </source>
</evidence>
<feature type="domain" description="7,8-dihydro-6-hydroxymethylpterin-pyrophosphokinase" evidence="13">
    <location>
        <begin position="6"/>
        <end position="134"/>
    </location>
</feature>
<dbReference type="Gene3D" id="3.30.70.560">
    <property type="entry name" value="7,8-Dihydro-6-hydroxymethylpterin-pyrophosphokinase HPPK"/>
    <property type="match status" value="1"/>
</dbReference>
<keyword evidence="5 14" id="KW-0808">Transferase</keyword>
<evidence type="ECO:0000256" key="2">
    <source>
        <dbReference type="ARBA" id="ARBA00005810"/>
    </source>
</evidence>
<dbReference type="GO" id="GO:0046656">
    <property type="term" value="P:folic acid biosynthetic process"/>
    <property type="evidence" value="ECO:0007669"/>
    <property type="project" value="UniProtKB-KW"/>
</dbReference>
<keyword evidence="8" id="KW-0067">ATP-binding</keyword>
<evidence type="ECO:0000256" key="3">
    <source>
        <dbReference type="ARBA" id="ARBA00013253"/>
    </source>
</evidence>
<reference evidence="14 15" key="1">
    <citation type="submission" date="2018-12" db="EMBL/GenBank/DDBJ databases">
        <title>Complete genome sequence of Iodobacter sp. H11R3.</title>
        <authorList>
            <person name="Bae J.-W."/>
        </authorList>
    </citation>
    <scope>NUCLEOTIDE SEQUENCE [LARGE SCALE GENOMIC DNA]</scope>
    <source>
        <strain evidence="14 15">H11R3</strain>
    </source>
</reference>
<evidence type="ECO:0000256" key="6">
    <source>
        <dbReference type="ARBA" id="ARBA00022741"/>
    </source>
</evidence>